<dbReference type="SUPFAM" id="SSF49265">
    <property type="entry name" value="Fibronectin type III"/>
    <property type="match status" value="1"/>
</dbReference>
<dbReference type="AlphaFoldDB" id="A0A5B7IDJ2"/>
<accession>A0A5B7IDJ2</accession>
<dbReference type="OrthoDB" id="5809444at2759"/>
<gene>
    <name evidence="1" type="primary">HTK7</name>
    <name evidence="1" type="ORF">E2C01_074132</name>
</gene>
<evidence type="ECO:0000313" key="2">
    <source>
        <dbReference type="Proteomes" id="UP000324222"/>
    </source>
</evidence>
<dbReference type="EMBL" id="VSRR010051555">
    <property type="protein sequence ID" value="MPC79597.1"/>
    <property type="molecule type" value="Genomic_DNA"/>
</dbReference>
<dbReference type="Proteomes" id="UP000324222">
    <property type="component" value="Unassembled WGS sequence"/>
</dbReference>
<sequence length="148" mass="16191">MFFQSNPRLCTAHIRHLADRLNNTEAVISATNGQEMLCQEETLKATARPSPLCGELAVYVESSSATTNTTYYVSYREARGNTSVSFSRDSCVSDLVWTVVEVSRPVAGGRQRLVVLKGLSPATRYALYISTVTARSSIITATTTLFSE</sequence>
<proteinExistence type="predicted"/>
<keyword evidence="1" id="KW-0675">Receptor</keyword>
<comment type="caution">
    <text evidence="1">The sequence shown here is derived from an EMBL/GenBank/DDBJ whole genome shotgun (WGS) entry which is preliminary data.</text>
</comment>
<keyword evidence="2" id="KW-1185">Reference proteome</keyword>
<organism evidence="1 2">
    <name type="scientific">Portunus trituberculatus</name>
    <name type="common">Swimming crab</name>
    <name type="synonym">Neptunus trituberculatus</name>
    <dbReference type="NCBI Taxonomy" id="210409"/>
    <lineage>
        <taxon>Eukaryota</taxon>
        <taxon>Metazoa</taxon>
        <taxon>Ecdysozoa</taxon>
        <taxon>Arthropoda</taxon>
        <taxon>Crustacea</taxon>
        <taxon>Multicrustacea</taxon>
        <taxon>Malacostraca</taxon>
        <taxon>Eumalacostraca</taxon>
        <taxon>Eucarida</taxon>
        <taxon>Decapoda</taxon>
        <taxon>Pleocyemata</taxon>
        <taxon>Brachyura</taxon>
        <taxon>Eubrachyura</taxon>
        <taxon>Portunoidea</taxon>
        <taxon>Portunidae</taxon>
        <taxon>Portuninae</taxon>
        <taxon>Portunus</taxon>
    </lineage>
</organism>
<evidence type="ECO:0000313" key="1">
    <source>
        <dbReference type="EMBL" id="MPC79597.1"/>
    </source>
</evidence>
<dbReference type="Gene3D" id="2.60.40.10">
    <property type="entry name" value="Immunoglobulins"/>
    <property type="match status" value="1"/>
</dbReference>
<protein>
    <submittedName>
        <fullName evidence="1">Putative insulin-like peptide receptor</fullName>
    </submittedName>
</protein>
<dbReference type="InterPro" id="IPR036116">
    <property type="entry name" value="FN3_sf"/>
</dbReference>
<dbReference type="InterPro" id="IPR013783">
    <property type="entry name" value="Ig-like_fold"/>
</dbReference>
<reference evidence="1 2" key="1">
    <citation type="submission" date="2019-05" db="EMBL/GenBank/DDBJ databases">
        <title>Another draft genome of Portunus trituberculatus and its Hox gene families provides insights of decapod evolution.</title>
        <authorList>
            <person name="Jeong J.-H."/>
            <person name="Song I."/>
            <person name="Kim S."/>
            <person name="Choi T."/>
            <person name="Kim D."/>
            <person name="Ryu S."/>
            <person name="Kim W."/>
        </authorList>
    </citation>
    <scope>NUCLEOTIDE SEQUENCE [LARGE SCALE GENOMIC DNA]</scope>
    <source>
        <tissue evidence="1">Muscle</tissue>
    </source>
</reference>
<name>A0A5B7IDJ2_PORTR</name>